<organism evidence="1 2">
    <name type="scientific">Bradyrhizobium guangdongense</name>
    <dbReference type="NCBI Taxonomy" id="1325090"/>
    <lineage>
        <taxon>Bacteria</taxon>
        <taxon>Pseudomonadati</taxon>
        <taxon>Pseudomonadota</taxon>
        <taxon>Alphaproteobacteria</taxon>
        <taxon>Hyphomicrobiales</taxon>
        <taxon>Nitrobacteraceae</taxon>
        <taxon>Bradyrhizobium</taxon>
    </lineage>
</organism>
<geneLocation type="plasmid" evidence="1 2">
    <name>unnamed</name>
</geneLocation>
<name>A0A7S7VDE5_9BRAD</name>
<keyword evidence="1" id="KW-0614">Plasmid</keyword>
<dbReference type="EMBL" id="CP030058">
    <property type="protein sequence ID" value="QOZ64359.1"/>
    <property type="molecule type" value="Genomic_DNA"/>
</dbReference>
<evidence type="ECO:0000313" key="1">
    <source>
        <dbReference type="EMBL" id="QOZ64359.1"/>
    </source>
</evidence>
<dbReference type="Proteomes" id="UP000593880">
    <property type="component" value="Plasmid unnamed"/>
</dbReference>
<gene>
    <name evidence="1" type="ORF">XH86_36890</name>
</gene>
<proteinExistence type="predicted"/>
<accession>A0A7S7VDE5</accession>
<evidence type="ECO:0000313" key="2">
    <source>
        <dbReference type="Proteomes" id="UP000593880"/>
    </source>
</evidence>
<protein>
    <submittedName>
        <fullName evidence="1">Uncharacterized protein</fullName>
    </submittedName>
</protein>
<keyword evidence="2" id="KW-1185">Reference proteome</keyword>
<reference evidence="1 2" key="1">
    <citation type="submission" date="2018-06" db="EMBL/GenBank/DDBJ databases">
        <title>Comparative genomics of rhizobia nodulating Arachis hypogaea in China.</title>
        <authorList>
            <person name="Li Y."/>
        </authorList>
    </citation>
    <scope>NUCLEOTIDE SEQUENCE [LARGE SCALE GENOMIC DNA]</scope>
    <source>
        <strain evidence="1 2">CCBAU 51658</strain>
        <plasmid evidence="1 2">unnamed</plasmid>
    </source>
</reference>
<sequence length="84" mass="8887">MNDFAANRSLALLAANRCTLRAAPPATNFGVLLTTDHTTFTAAAELFANFDHGAAMFALCPSSDNLRPLMHFEKGGSGSSWARG</sequence>